<name>A0A4R7BY52_9HYPH</name>
<dbReference type="EMBL" id="SNZR01000013">
    <property type="protein sequence ID" value="TDR90473.1"/>
    <property type="molecule type" value="Genomic_DNA"/>
</dbReference>
<accession>A0A4R7BY52</accession>
<feature type="transmembrane region" description="Helical" evidence="11">
    <location>
        <begin position="188"/>
        <end position="207"/>
    </location>
</feature>
<dbReference type="RefSeq" id="WP_133771891.1">
    <property type="nucleotide sequence ID" value="NZ_SNZR01000013.1"/>
</dbReference>
<dbReference type="HAMAP" id="MF_01635">
    <property type="entry name" value="UbiA"/>
    <property type="match status" value="1"/>
</dbReference>
<evidence type="ECO:0000256" key="5">
    <source>
        <dbReference type="ARBA" id="ARBA00022519"/>
    </source>
</evidence>
<dbReference type="PROSITE" id="PS00943">
    <property type="entry name" value="UBIA"/>
    <property type="match status" value="1"/>
</dbReference>
<proteinExistence type="inferred from homology"/>
<evidence type="ECO:0000256" key="10">
    <source>
        <dbReference type="ARBA" id="ARBA00023136"/>
    </source>
</evidence>
<evidence type="ECO:0000256" key="2">
    <source>
        <dbReference type="ARBA" id="ARBA00004141"/>
    </source>
</evidence>
<comment type="function">
    <text evidence="11">Catalyzes the prenylation of para-hydroxybenzoate (PHB) with an all-trans polyprenyl group. Mediates the second step in the final reaction sequence of ubiquinone-8 (UQ-8) biosynthesis, which is the condensation of the polyisoprenoid side chain with PHB, generating the first membrane-bound Q intermediate 3-octaprenyl-4-hydroxybenzoate.</text>
</comment>
<dbReference type="GO" id="GO:0005886">
    <property type="term" value="C:plasma membrane"/>
    <property type="evidence" value="ECO:0007669"/>
    <property type="project" value="UniProtKB-SubCell"/>
</dbReference>
<dbReference type="InterPro" id="IPR030470">
    <property type="entry name" value="UbiA_prenylTrfase_CS"/>
</dbReference>
<organism evidence="13 14">
    <name type="scientific">Enterovirga rhinocerotis</name>
    <dbReference type="NCBI Taxonomy" id="1339210"/>
    <lineage>
        <taxon>Bacteria</taxon>
        <taxon>Pseudomonadati</taxon>
        <taxon>Pseudomonadota</taxon>
        <taxon>Alphaproteobacteria</taxon>
        <taxon>Hyphomicrobiales</taxon>
        <taxon>Methylobacteriaceae</taxon>
        <taxon>Enterovirga</taxon>
    </lineage>
</organism>
<protein>
    <recommendedName>
        <fullName evidence="11 12">4-hydroxybenzoate octaprenyltransferase</fullName>
        <ecNumber evidence="11 12">2.5.1.39</ecNumber>
    </recommendedName>
    <alternativeName>
        <fullName evidence="11">4-HB polyprenyltransferase</fullName>
    </alternativeName>
</protein>
<dbReference type="AlphaFoldDB" id="A0A4R7BY52"/>
<comment type="catalytic activity">
    <reaction evidence="11">
        <text>all-trans-octaprenyl diphosphate + 4-hydroxybenzoate = 4-hydroxy-3-(all-trans-octaprenyl)benzoate + diphosphate</text>
        <dbReference type="Rhea" id="RHEA:27782"/>
        <dbReference type="ChEBI" id="CHEBI:1617"/>
        <dbReference type="ChEBI" id="CHEBI:17879"/>
        <dbReference type="ChEBI" id="CHEBI:33019"/>
        <dbReference type="ChEBI" id="CHEBI:57711"/>
        <dbReference type="EC" id="2.5.1.39"/>
    </reaction>
</comment>
<comment type="similarity">
    <text evidence="3 11">Belongs to the UbiA prenyltransferase family.</text>
</comment>
<dbReference type="Proteomes" id="UP000295122">
    <property type="component" value="Unassembled WGS sequence"/>
</dbReference>
<gene>
    <name evidence="11" type="primary">ubiA</name>
    <name evidence="13" type="ORF">EV668_3324</name>
</gene>
<keyword evidence="6 11" id="KW-0808">Transferase</keyword>
<dbReference type="InterPro" id="IPR039653">
    <property type="entry name" value="Prenyltransferase"/>
</dbReference>
<keyword evidence="10 11" id="KW-0472">Membrane</keyword>
<feature type="transmembrane region" description="Helical" evidence="11">
    <location>
        <begin position="106"/>
        <end position="129"/>
    </location>
</feature>
<dbReference type="Gene3D" id="1.20.120.1780">
    <property type="entry name" value="UbiA prenyltransferase"/>
    <property type="match status" value="1"/>
</dbReference>
<evidence type="ECO:0000256" key="7">
    <source>
        <dbReference type="ARBA" id="ARBA00022688"/>
    </source>
</evidence>
<reference evidence="13 14" key="1">
    <citation type="submission" date="2019-03" db="EMBL/GenBank/DDBJ databases">
        <title>Genomic Encyclopedia of Type Strains, Phase IV (KMG-IV): sequencing the most valuable type-strain genomes for metagenomic binning, comparative biology and taxonomic classification.</title>
        <authorList>
            <person name="Goeker M."/>
        </authorList>
    </citation>
    <scope>NUCLEOTIDE SEQUENCE [LARGE SCALE GENOMIC DNA]</scope>
    <source>
        <strain evidence="13 14">DSM 25903</strain>
    </source>
</reference>
<keyword evidence="8 11" id="KW-0812">Transmembrane</keyword>
<dbReference type="InterPro" id="IPR006370">
    <property type="entry name" value="HB_polyprenyltransferase-like"/>
</dbReference>
<evidence type="ECO:0000256" key="9">
    <source>
        <dbReference type="ARBA" id="ARBA00022989"/>
    </source>
</evidence>
<sequence>MDAAQRVADAPPTNLVDRFAPASWKPWLRLARYDRPIGSWLLMWPCQWSAALAATMAGSTAALPWHVALFFVGSFVMRGAGSTWNDFLDRDIDGRVERTRNRPIPAGLVTAKQAFAFAVAQSLIGLVVLLQFNRFAILLGILSLAPVAVYPLMKRVMGYPQAVLGLCFAWGALMGFAAQFGALPWPALVLYLGTIAWVIGYDTIYGHQDQRDDAVIGIKSTSRTFGRHSRAIIAGLYILTVLLIGLAIWGAGGSWPSFAGLAAFTAHLAWQVRRLEPEQPAVCLRLFRSNRDAGALLFAGLLLDAVMR</sequence>
<keyword evidence="11" id="KW-0460">Magnesium</keyword>
<evidence type="ECO:0000256" key="6">
    <source>
        <dbReference type="ARBA" id="ARBA00022679"/>
    </source>
</evidence>
<dbReference type="PANTHER" id="PTHR11048">
    <property type="entry name" value="PRENYLTRANSFERASES"/>
    <property type="match status" value="1"/>
</dbReference>
<dbReference type="FunFam" id="1.20.120.1780:FF:000001">
    <property type="entry name" value="4-hydroxybenzoate octaprenyltransferase"/>
    <property type="match status" value="1"/>
</dbReference>
<evidence type="ECO:0000313" key="14">
    <source>
        <dbReference type="Proteomes" id="UP000295122"/>
    </source>
</evidence>
<dbReference type="GO" id="GO:0008412">
    <property type="term" value="F:4-hydroxybenzoate polyprenyltransferase activity"/>
    <property type="evidence" value="ECO:0007669"/>
    <property type="project" value="UniProtKB-UniRule"/>
</dbReference>
<comment type="cofactor">
    <cofactor evidence="1 11">
        <name>Mg(2+)</name>
        <dbReference type="ChEBI" id="CHEBI:18420"/>
    </cofactor>
</comment>
<evidence type="ECO:0000313" key="13">
    <source>
        <dbReference type="EMBL" id="TDR90473.1"/>
    </source>
</evidence>
<dbReference type="CDD" id="cd13959">
    <property type="entry name" value="PT_UbiA_COQ2"/>
    <property type="match status" value="1"/>
</dbReference>
<dbReference type="NCBIfam" id="TIGR01474">
    <property type="entry name" value="ubiA_proteo"/>
    <property type="match status" value="1"/>
</dbReference>
<keyword evidence="4 11" id="KW-1003">Cell membrane</keyword>
<evidence type="ECO:0000256" key="1">
    <source>
        <dbReference type="ARBA" id="ARBA00001946"/>
    </source>
</evidence>
<dbReference type="Gene3D" id="1.10.357.140">
    <property type="entry name" value="UbiA prenyltransferase"/>
    <property type="match status" value="1"/>
</dbReference>
<dbReference type="OrthoDB" id="9782418at2"/>
<evidence type="ECO:0000256" key="3">
    <source>
        <dbReference type="ARBA" id="ARBA00005985"/>
    </source>
</evidence>
<feature type="transmembrane region" description="Helical" evidence="11">
    <location>
        <begin position="228"/>
        <end position="249"/>
    </location>
</feature>
<evidence type="ECO:0000256" key="8">
    <source>
        <dbReference type="ARBA" id="ARBA00022692"/>
    </source>
</evidence>
<evidence type="ECO:0000256" key="11">
    <source>
        <dbReference type="HAMAP-Rule" id="MF_01635"/>
    </source>
</evidence>
<evidence type="ECO:0000256" key="12">
    <source>
        <dbReference type="NCBIfam" id="TIGR01474"/>
    </source>
</evidence>
<keyword evidence="5 11" id="KW-0997">Cell inner membrane</keyword>
<keyword evidence="14" id="KW-1185">Reference proteome</keyword>
<keyword evidence="9 11" id="KW-1133">Transmembrane helix</keyword>
<dbReference type="GO" id="GO:0006744">
    <property type="term" value="P:ubiquinone biosynthetic process"/>
    <property type="evidence" value="ECO:0007669"/>
    <property type="project" value="UniProtKB-UniRule"/>
</dbReference>
<evidence type="ECO:0000256" key="4">
    <source>
        <dbReference type="ARBA" id="ARBA00022475"/>
    </source>
</evidence>
<keyword evidence="7 11" id="KW-0831">Ubiquinone biosynthesis</keyword>
<comment type="pathway">
    <text evidence="11">Cofactor biosynthesis; ubiquinone biosynthesis.</text>
</comment>
<comment type="subcellular location">
    <subcellularLocation>
        <location evidence="11">Cell inner membrane</location>
        <topology evidence="11">Multi-pass membrane protein</topology>
    </subcellularLocation>
    <subcellularLocation>
        <location evidence="2">Membrane</location>
        <topology evidence="2">Multi-pass membrane protein</topology>
    </subcellularLocation>
</comment>
<dbReference type="InterPro" id="IPR000537">
    <property type="entry name" value="UbiA_prenyltransferase"/>
</dbReference>
<feature type="transmembrane region" description="Helical" evidence="11">
    <location>
        <begin position="135"/>
        <end position="153"/>
    </location>
</feature>
<dbReference type="Pfam" id="PF01040">
    <property type="entry name" value="UbiA"/>
    <property type="match status" value="1"/>
</dbReference>
<dbReference type="EC" id="2.5.1.39" evidence="11 12"/>
<dbReference type="InterPro" id="IPR044878">
    <property type="entry name" value="UbiA_sf"/>
</dbReference>
<comment type="caution">
    <text evidence="13">The sequence shown here is derived from an EMBL/GenBank/DDBJ whole genome shotgun (WGS) entry which is preliminary data.</text>
</comment>
<dbReference type="FunFam" id="1.10.357.140:FF:000008">
    <property type="entry name" value="4-hydroxybenzoate octaprenyltransferase"/>
    <property type="match status" value="1"/>
</dbReference>
<dbReference type="PANTHER" id="PTHR11048:SF28">
    <property type="entry name" value="4-HYDROXYBENZOATE POLYPRENYLTRANSFERASE, MITOCHONDRIAL"/>
    <property type="match status" value="1"/>
</dbReference>
<dbReference type="UniPathway" id="UPA00232"/>
<feature type="transmembrane region" description="Helical" evidence="11">
    <location>
        <begin position="162"/>
        <end position="182"/>
    </location>
</feature>